<reference evidence="3 4" key="1">
    <citation type="submission" date="2019-05" db="EMBL/GenBank/DDBJ databases">
        <title>Mycolicibacterium sphagni ENV482 genome assembly.</title>
        <authorList>
            <person name="Chen W."/>
            <person name="Faulkner N.W."/>
            <person name="Hyman M.R."/>
        </authorList>
    </citation>
    <scope>NUCLEOTIDE SEQUENCE [LARGE SCALE GENOMIC DNA]</scope>
    <source>
        <strain evidence="3 4">ENV482</strain>
    </source>
</reference>
<comment type="caution">
    <text evidence="3">The sequence shown here is derived from an EMBL/GenBank/DDBJ whole genome shotgun (WGS) entry which is preliminary data.</text>
</comment>
<gene>
    <name evidence="3" type="ORF">FEG63_26095</name>
</gene>
<dbReference type="EMBL" id="VBSB01000024">
    <property type="protein sequence ID" value="NTY63009.1"/>
    <property type="molecule type" value="Genomic_DNA"/>
</dbReference>
<protein>
    <recommendedName>
        <fullName evidence="5">PE-PGRS family protein</fullName>
    </recommendedName>
</protein>
<feature type="compositionally biased region" description="Gly residues" evidence="1">
    <location>
        <begin position="50"/>
        <end position="65"/>
    </location>
</feature>
<evidence type="ECO:0000313" key="3">
    <source>
        <dbReference type="EMBL" id="NTY63009.1"/>
    </source>
</evidence>
<organism evidence="3 4">
    <name type="scientific">Mycolicibacterium sphagni</name>
    <dbReference type="NCBI Taxonomy" id="1786"/>
    <lineage>
        <taxon>Bacteria</taxon>
        <taxon>Bacillati</taxon>
        <taxon>Actinomycetota</taxon>
        <taxon>Actinomycetes</taxon>
        <taxon>Mycobacteriales</taxon>
        <taxon>Mycobacteriaceae</taxon>
        <taxon>Mycolicibacterium</taxon>
    </lineage>
</organism>
<evidence type="ECO:0000313" key="4">
    <source>
        <dbReference type="Proteomes" id="UP000708347"/>
    </source>
</evidence>
<evidence type="ECO:0008006" key="5">
    <source>
        <dbReference type="Google" id="ProtNLM"/>
    </source>
</evidence>
<feature type="signal peptide" evidence="2">
    <location>
        <begin position="1"/>
        <end position="22"/>
    </location>
</feature>
<feature type="chain" id="PRO_5046207491" description="PE-PGRS family protein" evidence="2">
    <location>
        <begin position="23"/>
        <end position="94"/>
    </location>
</feature>
<name>A0ABX2JZ35_9MYCO</name>
<keyword evidence="2" id="KW-0732">Signal</keyword>
<accession>A0ABX2JZ35</accession>
<feature type="region of interest" description="Disordered" evidence="1">
    <location>
        <begin position="40"/>
        <end position="65"/>
    </location>
</feature>
<sequence length="94" mass="8341">MSFATVFLTGAAAAAIAAAPMAATDPGCVNPDGSPCGFGTAGPNGASGSIPGGPGGTAGPGYASGGIPGGPSGSAWPGGATGCIPGLGCYSVGR</sequence>
<keyword evidence="4" id="KW-1185">Reference proteome</keyword>
<dbReference type="Proteomes" id="UP000708347">
    <property type="component" value="Unassembled WGS sequence"/>
</dbReference>
<proteinExistence type="predicted"/>
<evidence type="ECO:0000256" key="1">
    <source>
        <dbReference type="SAM" id="MobiDB-lite"/>
    </source>
</evidence>
<evidence type="ECO:0000256" key="2">
    <source>
        <dbReference type="SAM" id="SignalP"/>
    </source>
</evidence>